<dbReference type="Proteomes" id="UP000190121">
    <property type="component" value="Unassembled WGS sequence"/>
</dbReference>
<evidence type="ECO:0008006" key="4">
    <source>
        <dbReference type="Google" id="ProtNLM"/>
    </source>
</evidence>
<name>A0A1T4Q5I6_9PORP</name>
<protein>
    <recommendedName>
        <fullName evidence="4">Ribbon-helix-helix protein, copG family</fullName>
    </recommendedName>
</protein>
<organism evidence="2 3">
    <name type="scientific">Porphyromonas circumdentaria</name>
    <dbReference type="NCBI Taxonomy" id="29524"/>
    <lineage>
        <taxon>Bacteria</taxon>
        <taxon>Pseudomonadati</taxon>
        <taxon>Bacteroidota</taxon>
        <taxon>Bacteroidia</taxon>
        <taxon>Bacteroidales</taxon>
        <taxon>Porphyromonadaceae</taxon>
        <taxon>Porphyromonas</taxon>
    </lineage>
</organism>
<evidence type="ECO:0000256" key="1">
    <source>
        <dbReference type="SAM" id="MobiDB-lite"/>
    </source>
</evidence>
<reference evidence="3" key="1">
    <citation type="submission" date="2017-02" db="EMBL/GenBank/DDBJ databases">
        <authorList>
            <person name="Varghese N."/>
            <person name="Submissions S."/>
        </authorList>
    </citation>
    <scope>NUCLEOTIDE SEQUENCE [LARGE SCALE GENOMIC DNA]</scope>
    <source>
        <strain evidence="3">ATCC 51356</strain>
    </source>
</reference>
<dbReference type="InterPro" id="IPR053842">
    <property type="entry name" value="NikA-like"/>
</dbReference>
<evidence type="ECO:0000313" key="3">
    <source>
        <dbReference type="Proteomes" id="UP000190121"/>
    </source>
</evidence>
<dbReference type="AlphaFoldDB" id="A0A1T4Q5I6"/>
<feature type="region of interest" description="Disordered" evidence="1">
    <location>
        <begin position="1"/>
        <end position="20"/>
    </location>
</feature>
<accession>A0A1T4Q5I6</accession>
<gene>
    <name evidence="2" type="ORF">SAMN02745171_01706</name>
</gene>
<dbReference type="EMBL" id="FUXE01000027">
    <property type="protein sequence ID" value="SJZ99032.1"/>
    <property type="molecule type" value="Genomic_DNA"/>
</dbReference>
<dbReference type="STRING" id="29524.SAMN02745171_01706"/>
<evidence type="ECO:0000313" key="2">
    <source>
        <dbReference type="EMBL" id="SJZ99032.1"/>
    </source>
</evidence>
<sequence>MKPKTDKERRNKGNNKTSILRIRCSEEEQRKIQKRAEQSGKKLSEFSREMLLTGEVIAIPKLEANEQEAVRILQRISHFFTHISNLIKTKDASWVVMTKNLSLVSLEAFKRFYNPRHRVVDEVYDILKIERNDR</sequence>
<dbReference type="Pfam" id="PF21983">
    <property type="entry name" value="NikA-like"/>
    <property type="match status" value="1"/>
</dbReference>
<keyword evidence="3" id="KW-1185">Reference proteome</keyword>
<dbReference type="RefSeq" id="WP_078737576.1">
    <property type="nucleotide sequence ID" value="NZ_FUXE01000027.1"/>
</dbReference>
<dbReference type="OrthoDB" id="1014262at2"/>
<proteinExistence type="predicted"/>
<feature type="compositionally biased region" description="Basic and acidic residues" evidence="1">
    <location>
        <begin position="1"/>
        <end position="11"/>
    </location>
</feature>